<feature type="region of interest" description="Disordered" evidence="1">
    <location>
        <begin position="1"/>
        <end position="25"/>
    </location>
</feature>
<organism evidence="2 3">
    <name type="scientific">Cryoendolithus antarcticus</name>
    <dbReference type="NCBI Taxonomy" id="1507870"/>
    <lineage>
        <taxon>Eukaryota</taxon>
        <taxon>Fungi</taxon>
        <taxon>Dikarya</taxon>
        <taxon>Ascomycota</taxon>
        <taxon>Pezizomycotina</taxon>
        <taxon>Dothideomycetes</taxon>
        <taxon>Dothideomycetidae</taxon>
        <taxon>Cladosporiales</taxon>
        <taxon>Cladosporiaceae</taxon>
        <taxon>Cryoendolithus</taxon>
    </lineage>
</organism>
<dbReference type="EMBL" id="NAJO01000053">
    <property type="protein sequence ID" value="OQN97504.1"/>
    <property type="molecule type" value="Genomic_DNA"/>
</dbReference>
<sequence length="189" mass="20855">MADDVRQSIASDDACPSLSSDNESGVSSRSASLFSIALSTVSTGHLFKETIASSGWLYRAVLMAHEDLDDGDVDEVIWWETNKVHPRNWVTNRSNYGAAFINRLELIMTLLSSIGSSVAEGVVRVARATLCAVSWMFDLSDVENYHGTEDSEGKWLGWWLQLRVTLGLLLPSRFGERGAWVRVDLGEAT</sequence>
<proteinExistence type="predicted"/>
<protein>
    <submittedName>
        <fullName evidence="2">Uncharacterized protein</fullName>
    </submittedName>
</protein>
<keyword evidence="3" id="KW-1185">Reference proteome</keyword>
<gene>
    <name evidence="2" type="ORF">B0A48_16657</name>
</gene>
<accession>A0A1V8SEB3</accession>
<comment type="caution">
    <text evidence="2">The sequence shown here is derived from an EMBL/GenBank/DDBJ whole genome shotgun (WGS) entry which is preliminary data.</text>
</comment>
<evidence type="ECO:0000313" key="3">
    <source>
        <dbReference type="Proteomes" id="UP000192596"/>
    </source>
</evidence>
<reference evidence="3" key="1">
    <citation type="submission" date="2017-03" db="EMBL/GenBank/DDBJ databases">
        <title>Genomes of endolithic fungi from Antarctica.</title>
        <authorList>
            <person name="Coleine C."/>
            <person name="Masonjones S."/>
            <person name="Stajich J.E."/>
        </authorList>
    </citation>
    <scope>NUCLEOTIDE SEQUENCE [LARGE SCALE GENOMIC DNA]</scope>
    <source>
        <strain evidence="3">CCFEE 5527</strain>
    </source>
</reference>
<dbReference type="AlphaFoldDB" id="A0A1V8SEB3"/>
<name>A0A1V8SEB3_9PEZI</name>
<dbReference type="Proteomes" id="UP000192596">
    <property type="component" value="Unassembled WGS sequence"/>
</dbReference>
<evidence type="ECO:0000256" key="1">
    <source>
        <dbReference type="SAM" id="MobiDB-lite"/>
    </source>
</evidence>
<dbReference type="InParanoid" id="A0A1V8SEB3"/>
<evidence type="ECO:0000313" key="2">
    <source>
        <dbReference type="EMBL" id="OQN97504.1"/>
    </source>
</evidence>